<dbReference type="SUPFAM" id="SSF48452">
    <property type="entry name" value="TPR-like"/>
    <property type="match status" value="1"/>
</dbReference>
<proteinExistence type="inferred from homology"/>
<evidence type="ECO:0000256" key="3">
    <source>
        <dbReference type="ARBA" id="ARBA00022737"/>
    </source>
</evidence>
<gene>
    <name evidence="5" type="ORF">I5731_05120</name>
</gene>
<dbReference type="EMBL" id="JADZLT010000042">
    <property type="protein sequence ID" value="MBH0237194.1"/>
    <property type="molecule type" value="Genomic_DNA"/>
</dbReference>
<dbReference type="InterPro" id="IPR011990">
    <property type="entry name" value="TPR-like_helical_dom_sf"/>
</dbReference>
<dbReference type="Proteomes" id="UP000631694">
    <property type="component" value="Unassembled WGS sequence"/>
</dbReference>
<dbReference type="AlphaFoldDB" id="A0A931I0N9"/>
<reference evidence="5" key="1">
    <citation type="submission" date="2020-12" db="EMBL/GenBank/DDBJ databases">
        <title>Methylobrevis albus sp. nov., isolated from fresh water lack sediment.</title>
        <authorList>
            <person name="Zou Q."/>
        </authorList>
    </citation>
    <scope>NUCLEOTIDE SEQUENCE</scope>
    <source>
        <strain evidence="5">L22</strain>
    </source>
</reference>
<dbReference type="Gene3D" id="1.25.40.10">
    <property type="entry name" value="Tetratricopeptide repeat domain"/>
    <property type="match status" value="1"/>
</dbReference>
<comment type="similarity">
    <text evidence="1">Belongs to the TTC38 family.</text>
</comment>
<evidence type="ECO:0000256" key="2">
    <source>
        <dbReference type="ARBA" id="ARBA00019992"/>
    </source>
</evidence>
<sequence length="445" mass="47659">MTIDRYGLETSATDPVAVAAFGDAVHGVAAHRPTAGAALGRSLVADPDFVAAHALKGFANLILAREELVPTAAAALADARSAARRRPASADEDVLVAALSDALDGRFAGAAHRLERGFARRPTTLLPFKLAHSLRFMIGDAGGMLAASDHMLAAWQADDPAAGFLLGCHAFGLEEHGDYAAAERFGRRAVALAPEDAWGQHAVGHVFEMRGDTDAGIAWLEDGRGTWSRCNNFSFHMAWHLALLLLERRDRDRVLAVYDAEVRPVQTDDFRDVANAVSLLWRLDRSGIDVGRRWDDLAEIARRRRTDTTLVFASLHTLIALVAVGDHAGAADMTAALAVRAAEASEQGRVAARVGLPLARVITGMAERGRGPALDRLALDLHRLGGSNAQRDLFMLLLAEAADLAGDGHASRAIDTVRHRLKTEDRLIAAVCGREPHLVAAVPHH</sequence>
<keyword evidence="6" id="KW-1185">Reference proteome</keyword>
<evidence type="ECO:0000313" key="5">
    <source>
        <dbReference type="EMBL" id="MBH0237194.1"/>
    </source>
</evidence>
<organism evidence="5 6">
    <name type="scientific">Methylobrevis albus</name>
    <dbReference type="NCBI Taxonomy" id="2793297"/>
    <lineage>
        <taxon>Bacteria</taxon>
        <taxon>Pseudomonadati</taxon>
        <taxon>Pseudomonadota</taxon>
        <taxon>Alphaproteobacteria</taxon>
        <taxon>Hyphomicrobiales</taxon>
        <taxon>Pleomorphomonadaceae</taxon>
        <taxon>Methylobrevis</taxon>
    </lineage>
</organism>
<dbReference type="RefSeq" id="WP_197310296.1">
    <property type="nucleotide sequence ID" value="NZ_JADZLT010000042.1"/>
</dbReference>
<comment type="caution">
    <text evidence="5">The sequence shown here is derived from an EMBL/GenBank/DDBJ whole genome shotgun (WGS) entry which is preliminary data.</text>
</comment>
<evidence type="ECO:0000256" key="1">
    <source>
        <dbReference type="ARBA" id="ARBA00005857"/>
    </source>
</evidence>
<name>A0A931I0N9_9HYPH</name>
<evidence type="ECO:0000313" key="6">
    <source>
        <dbReference type="Proteomes" id="UP000631694"/>
    </source>
</evidence>
<dbReference type="PANTHER" id="PTHR16263">
    <property type="entry name" value="TETRATRICOPEPTIDE REPEAT PROTEIN 38"/>
    <property type="match status" value="1"/>
</dbReference>
<accession>A0A931I0N9</accession>
<keyword evidence="3" id="KW-0677">Repeat</keyword>
<keyword evidence="4" id="KW-0802">TPR repeat</keyword>
<dbReference type="PANTHER" id="PTHR16263:SF4">
    <property type="entry name" value="TETRATRICOPEPTIDE REPEAT PROTEIN 38"/>
    <property type="match status" value="1"/>
</dbReference>
<evidence type="ECO:0000256" key="4">
    <source>
        <dbReference type="ARBA" id="ARBA00022803"/>
    </source>
</evidence>
<protein>
    <recommendedName>
        <fullName evidence="2">Tetratricopeptide repeat protein 38</fullName>
    </recommendedName>
</protein>
<dbReference type="InterPro" id="IPR033891">
    <property type="entry name" value="TTC38"/>
</dbReference>